<dbReference type="Gene3D" id="3.40.50.1820">
    <property type="entry name" value="alpha/beta hydrolase"/>
    <property type="match status" value="1"/>
</dbReference>
<dbReference type="EMBL" id="LHPF02000027">
    <property type="protein sequence ID" value="PSC69413.1"/>
    <property type="molecule type" value="Genomic_DNA"/>
</dbReference>
<comment type="similarity">
    <text evidence="3">Belongs to the AB hydrolase superfamily. ABHD14 family.</text>
</comment>
<keyword evidence="2" id="KW-0963">Cytoplasm</keyword>
<accession>A0A2P6V5Q1</accession>
<dbReference type="SUPFAM" id="SSF53474">
    <property type="entry name" value="alpha/beta-Hydrolases"/>
    <property type="match status" value="1"/>
</dbReference>
<dbReference type="Pfam" id="PF12697">
    <property type="entry name" value="Abhydrolase_6"/>
    <property type="match status" value="1"/>
</dbReference>
<dbReference type="InterPro" id="IPR029058">
    <property type="entry name" value="AB_hydrolase_fold"/>
</dbReference>
<evidence type="ECO:0000256" key="1">
    <source>
        <dbReference type="ARBA" id="ARBA00004496"/>
    </source>
</evidence>
<comment type="caution">
    <text evidence="5">The sequence shown here is derived from an EMBL/GenBank/DDBJ whole genome shotgun (WGS) entry which is preliminary data.</text>
</comment>
<protein>
    <submittedName>
        <fullName evidence="5">Alpha beta hydrolase</fullName>
    </submittedName>
</protein>
<keyword evidence="5" id="KW-0378">Hydrolase</keyword>
<evidence type="ECO:0000259" key="4">
    <source>
        <dbReference type="Pfam" id="PF12697"/>
    </source>
</evidence>
<dbReference type="PANTHER" id="PTHR46197:SF3">
    <property type="entry name" value="AB HYDROLASE-1 DOMAIN-CONTAINING PROTEIN"/>
    <property type="match status" value="1"/>
</dbReference>
<dbReference type="OrthoDB" id="284184at2759"/>
<sequence>MTSIYVNTDDGSGHKVRVHALETPAAGKGPTVVLLHGQAFQADTWQQTGTLSALGAAGVRAVAVDLPGHGATGGEPLLPAQRGAFLGRLLRALRVASPLVVVTPSMSGSYVLPWLREHAEELAGWVAVAPVGLRQWKDSGGLSEGGQSKLKVLAIYGENDRMKQDYALLEDAVPRAQYLHIPNAGHPCYLDDPALFNRELLRFLENEIGA</sequence>
<proteinExistence type="inferred from homology"/>
<dbReference type="GO" id="GO:0016787">
    <property type="term" value="F:hydrolase activity"/>
    <property type="evidence" value="ECO:0007669"/>
    <property type="project" value="UniProtKB-KW"/>
</dbReference>
<dbReference type="Proteomes" id="UP000239649">
    <property type="component" value="Unassembled WGS sequence"/>
</dbReference>
<organism evidence="5 6">
    <name type="scientific">Micractinium conductrix</name>
    <dbReference type="NCBI Taxonomy" id="554055"/>
    <lineage>
        <taxon>Eukaryota</taxon>
        <taxon>Viridiplantae</taxon>
        <taxon>Chlorophyta</taxon>
        <taxon>core chlorophytes</taxon>
        <taxon>Trebouxiophyceae</taxon>
        <taxon>Chlorellales</taxon>
        <taxon>Chlorellaceae</taxon>
        <taxon>Chlorella clade</taxon>
        <taxon>Micractinium</taxon>
    </lineage>
</organism>
<name>A0A2P6V5Q1_9CHLO</name>
<evidence type="ECO:0000256" key="3">
    <source>
        <dbReference type="ARBA" id="ARBA00037942"/>
    </source>
</evidence>
<dbReference type="AlphaFoldDB" id="A0A2P6V5Q1"/>
<dbReference type="InterPro" id="IPR000073">
    <property type="entry name" value="AB_hydrolase_1"/>
</dbReference>
<reference evidence="5 6" key="1">
    <citation type="journal article" date="2018" name="Plant J.">
        <title>Genome sequences of Chlorella sorokiniana UTEX 1602 and Micractinium conductrix SAG 241.80: implications to maltose excretion by a green alga.</title>
        <authorList>
            <person name="Arriola M.B."/>
            <person name="Velmurugan N."/>
            <person name="Zhang Y."/>
            <person name="Plunkett M.H."/>
            <person name="Hondzo H."/>
            <person name="Barney B.M."/>
        </authorList>
    </citation>
    <scope>NUCLEOTIDE SEQUENCE [LARGE SCALE GENOMIC DNA]</scope>
    <source>
        <strain evidence="5 6">SAG 241.80</strain>
    </source>
</reference>
<gene>
    <name evidence="5" type="ORF">C2E20_7128</name>
</gene>
<dbReference type="PANTHER" id="PTHR46197">
    <property type="entry name" value="PROTEIN ABHD14B-LIKE"/>
    <property type="match status" value="1"/>
</dbReference>
<evidence type="ECO:0000256" key="2">
    <source>
        <dbReference type="ARBA" id="ARBA00022490"/>
    </source>
</evidence>
<dbReference type="GO" id="GO:0005737">
    <property type="term" value="C:cytoplasm"/>
    <property type="evidence" value="ECO:0007669"/>
    <property type="project" value="UniProtKB-SubCell"/>
</dbReference>
<dbReference type="STRING" id="554055.A0A2P6V5Q1"/>
<evidence type="ECO:0000313" key="6">
    <source>
        <dbReference type="Proteomes" id="UP000239649"/>
    </source>
</evidence>
<feature type="domain" description="AB hydrolase-1" evidence="4">
    <location>
        <begin position="32"/>
        <end position="131"/>
    </location>
</feature>
<comment type="subcellular location">
    <subcellularLocation>
        <location evidence="1">Cytoplasm</location>
    </subcellularLocation>
</comment>
<keyword evidence="6" id="KW-1185">Reference proteome</keyword>
<evidence type="ECO:0000313" key="5">
    <source>
        <dbReference type="EMBL" id="PSC69413.1"/>
    </source>
</evidence>